<keyword evidence="1" id="KW-0597">Phosphoprotein</keyword>
<feature type="compositionally biased region" description="Polar residues" evidence="2">
    <location>
        <begin position="688"/>
        <end position="700"/>
    </location>
</feature>
<dbReference type="VEuPathDB" id="FungiDB:YALI0_B08272g"/>
<feature type="compositionally biased region" description="Low complexity" evidence="2">
    <location>
        <begin position="113"/>
        <end position="124"/>
    </location>
</feature>
<dbReference type="InterPro" id="IPR046869">
    <property type="entry name" value="SLM1/RGC1-like_PH"/>
</dbReference>
<feature type="compositionally biased region" description="Polar residues" evidence="2">
    <location>
        <begin position="234"/>
        <end position="274"/>
    </location>
</feature>
<feature type="compositionally biased region" description="Gly residues" evidence="2">
    <location>
        <begin position="141"/>
        <end position="159"/>
    </location>
</feature>
<dbReference type="AlphaFoldDB" id="A0A371CDT4"/>
<dbReference type="Gene3D" id="2.30.29.30">
    <property type="entry name" value="Pleckstrin-homology domain (PH domain)/Phosphotyrosine-binding domain (PTB)"/>
    <property type="match status" value="1"/>
</dbReference>
<accession>A0A371CDT4</accession>
<dbReference type="VEuPathDB" id="FungiDB:YALI1_B11131g"/>
<evidence type="ECO:0000256" key="2">
    <source>
        <dbReference type="SAM" id="MobiDB-lite"/>
    </source>
</evidence>
<feature type="region of interest" description="Disordered" evidence="2">
    <location>
        <begin position="742"/>
        <end position="779"/>
    </location>
</feature>
<reference evidence="3 4" key="1">
    <citation type="submission" date="2018-07" db="EMBL/GenBank/DDBJ databases">
        <title>Draft Genome Assemblies for Five Robust Yarrowia lipolytica Strains Exhibiting High Lipid Production and Pentose Sugar Utilization and Sugar Alcohol Secretion from Undetoxified Lignocellulosic Biomass Hydrolysates.</title>
        <authorList>
            <consortium name="DOE Joint Genome Institute"/>
            <person name="Walker C."/>
            <person name="Ryu S."/>
            <person name="Na H."/>
            <person name="Zane M."/>
            <person name="LaButti K."/>
            <person name="Lipzen A."/>
            <person name="Haridas S."/>
            <person name="Barry K."/>
            <person name="Grigoriev I.V."/>
            <person name="Quarterman J."/>
            <person name="Slininger P."/>
            <person name="Dien B."/>
            <person name="Trinh C.T."/>
        </authorList>
    </citation>
    <scope>NUCLEOTIDE SEQUENCE [LARGE SCALE GENOMIC DNA]</scope>
    <source>
        <strain evidence="3 4">YB392</strain>
    </source>
</reference>
<dbReference type="Pfam" id="PF20399">
    <property type="entry name" value="PH_20"/>
    <property type="match status" value="1"/>
</dbReference>
<dbReference type="SMART" id="SM00233">
    <property type="entry name" value="PH"/>
    <property type="match status" value="1"/>
</dbReference>
<dbReference type="PANTHER" id="PTHR31941">
    <property type="entry name" value="CYTOSKELETAL SIGNALING PROTEIN SLM1"/>
    <property type="match status" value="1"/>
</dbReference>
<evidence type="ECO:0000313" key="4">
    <source>
        <dbReference type="Proteomes" id="UP000256601"/>
    </source>
</evidence>
<dbReference type="InterPro" id="IPR001849">
    <property type="entry name" value="PH_domain"/>
</dbReference>
<dbReference type="InterPro" id="IPR011993">
    <property type="entry name" value="PH-like_dom_sf"/>
</dbReference>
<evidence type="ECO:0000313" key="3">
    <source>
        <dbReference type="EMBL" id="RDW28445.1"/>
    </source>
</evidence>
<dbReference type="OrthoDB" id="5598057at2759"/>
<dbReference type="PANTHER" id="PTHR31941:SF1">
    <property type="entry name" value="CYTOSKELETAL SIGNALING PROTEIN SLM1"/>
    <property type="match status" value="1"/>
</dbReference>
<proteinExistence type="predicted"/>
<feature type="compositionally biased region" description="Polar residues" evidence="2">
    <location>
        <begin position="59"/>
        <end position="73"/>
    </location>
</feature>
<sequence>MSGFRQKFFKRKSELPTAQPATPTATSPIPATTTAAAVDDVPALPSQAPQLNVPEPISPSVSPGATNTMSQTVGDIHRDFAPAQRGNNLEGATLTSSSQQPDFKGDEYIYSDGGPSAVPSSSTGAGAGAGPSGLAGSSGPTAGGLSSGAGAGAGAGAAAGAGSRSAQPTHALDAPTDPTQLLIARLDNWRATVAFLIEYINIASSQQKHQVGYLEKTRKALSEVPRFDGGVSSEPGTPSTPTQQHGFQQSLRGGLPNRSNAQTAKNNPTPTGVHQANPEAIGVTPALSNIATRLDTLINLATQSEQNLKTSVLPSLEELEDEIEKHIKTLKHSTLKQSQEVEKVRSKTHRSIETLGQSTAGFTGLQQSAKHDPYVLKRATLAQVGDQLNRENALSDSLLSVQNNIKSFERHIVQVIQRAVQLSSEILSGYFANAHDSYVSFSERFAAIPEDFEWDEFAQREKHQLVDPQKAKRSLDSVTFPNSDNPAAQPLVSGILQRKEGHIVKNYTSGFYVLTRSGFLHGYASEDPLIEPNPNFSLYVPDSTIGPLPPRGGDLKLKIKGKDTSSTIPTKKTITLKAATYQELQLWYDAFLKVSGGKTNFSSADFEDEPEEHAAGLGAAGAAGAAGAGAGAGAGAAGAAGQYAEQPGASAAQYAEPATGAAGAVPGSAAQYAEPATSAAPAAQQYEPTQQFEPSQQSYEPQYEPTAGSSVPGGAAGAGAASGGAAAAGIAPVSSGVHTIPEEEDAGAGFDGTHRAEYTPEPVDPGFNAPAGGSAQLQDGQVTDHGALQGKYGDVEDVTQGLQHSSLDPGRAPLAPGASAPLEGGSHLDPGRVGSPALSTDAVQGSLPGTPGPGQF</sequence>
<dbReference type="Proteomes" id="UP000256601">
    <property type="component" value="Unassembled WGS sequence"/>
</dbReference>
<dbReference type="SUPFAM" id="SSF50729">
    <property type="entry name" value="PH domain-like"/>
    <property type="match status" value="1"/>
</dbReference>
<dbReference type="EMBL" id="KZ858952">
    <property type="protein sequence ID" value="RDW28445.1"/>
    <property type="molecule type" value="Genomic_DNA"/>
</dbReference>
<feature type="compositionally biased region" description="Low complexity" evidence="2">
    <location>
        <begin position="673"/>
        <end position="687"/>
    </location>
</feature>
<feature type="region of interest" description="Disordered" evidence="2">
    <location>
        <begin position="673"/>
        <end position="722"/>
    </location>
</feature>
<dbReference type="InterPro" id="IPR046868">
    <property type="entry name" value="BAR_4"/>
</dbReference>
<dbReference type="Pfam" id="PF20400">
    <property type="entry name" value="BAR_4"/>
    <property type="match status" value="1"/>
</dbReference>
<gene>
    <name evidence="3" type="ORF">B0I71DRAFT_92147</name>
</gene>
<organism evidence="3 4">
    <name type="scientific">Yarrowia lipolytica</name>
    <name type="common">Candida lipolytica</name>
    <dbReference type="NCBI Taxonomy" id="4952"/>
    <lineage>
        <taxon>Eukaryota</taxon>
        <taxon>Fungi</taxon>
        <taxon>Dikarya</taxon>
        <taxon>Ascomycota</taxon>
        <taxon>Saccharomycotina</taxon>
        <taxon>Dipodascomycetes</taxon>
        <taxon>Dipodascales</taxon>
        <taxon>Dipodascales incertae sedis</taxon>
        <taxon>Yarrowia</taxon>
    </lineage>
</organism>
<feature type="region of interest" description="Disordered" evidence="2">
    <location>
        <begin position="802"/>
        <end position="856"/>
    </location>
</feature>
<name>A0A371CDT4_YARLL</name>
<feature type="compositionally biased region" description="Low complexity" evidence="2">
    <location>
        <begin position="16"/>
        <end position="37"/>
    </location>
</feature>
<feature type="region of interest" description="Disordered" evidence="2">
    <location>
        <begin position="226"/>
        <end position="277"/>
    </location>
</feature>
<evidence type="ECO:0000256" key="1">
    <source>
        <dbReference type="ARBA" id="ARBA00022553"/>
    </source>
</evidence>
<protein>
    <submittedName>
        <fullName evidence="3">Uncharacterized protein</fullName>
    </submittedName>
</protein>
<feature type="region of interest" description="Disordered" evidence="2">
    <location>
        <begin position="1"/>
        <end position="173"/>
    </location>
</feature>